<proteinExistence type="predicted"/>
<feature type="transmembrane region" description="Helical" evidence="1">
    <location>
        <begin position="333"/>
        <end position="352"/>
    </location>
</feature>
<dbReference type="SUPFAM" id="SSF51735">
    <property type="entry name" value="NAD(P)-binding Rossmann-fold domains"/>
    <property type="match status" value="1"/>
</dbReference>
<feature type="domain" description="NAD-dependent epimerase/dehydratase" evidence="2">
    <location>
        <begin position="16"/>
        <end position="226"/>
    </location>
</feature>
<evidence type="ECO:0000313" key="4">
    <source>
        <dbReference type="Proteomes" id="UP000431901"/>
    </source>
</evidence>
<dbReference type="InterPro" id="IPR036291">
    <property type="entry name" value="NAD(P)-bd_dom_sf"/>
</dbReference>
<organism evidence="3 4">
    <name type="scientific">Actinomadura rayongensis</name>
    <dbReference type="NCBI Taxonomy" id="1429076"/>
    <lineage>
        <taxon>Bacteria</taxon>
        <taxon>Bacillati</taxon>
        <taxon>Actinomycetota</taxon>
        <taxon>Actinomycetes</taxon>
        <taxon>Streptosporangiales</taxon>
        <taxon>Thermomonosporaceae</taxon>
        <taxon>Actinomadura</taxon>
    </lineage>
</organism>
<dbReference type="InterPro" id="IPR001509">
    <property type="entry name" value="Epimerase_deHydtase"/>
</dbReference>
<evidence type="ECO:0000313" key="3">
    <source>
        <dbReference type="EMBL" id="MXQ63265.1"/>
    </source>
</evidence>
<keyword evidence="1" id="KW-1133">Transmembrane helix</keyword>
<name>A0A6I4W4B4_9ACTN</name>
<dbReference type="InterPro" id="IPR050177">
    <property type="entry name" value="Lipid_A_modif_metabolic_enz"/>
</dbReference>
<keyword evidence="1" id="KW-0812">Transmembrane</keyword>
<dbReference type="Gene3D" id="3.40.50.720">
    <property type="entry name" value="NAD(P)-binding Rossmann-like Domain"/>
    <property type="match status" value="1"/>
</dbReference>
<dbReference type="PANTHER" id="PTHR43245:SF52">
    <property type="entry name" value="NAD-DEPENDENT EPIMERASE_DEHYDRATASE"/>
    <property type="match status" value="1"/>
</dbReference>
<keyword evidence="1" id="KW-0472">Membrane</keyword>
<dbReference type="AlphaFoldDB" id="A0A6I4W4B4"/>
<evidence type="ECO:0000256" key="1">
    <source>
        <dbReference type="SAM" id="Phobius"/>
    </source>
</evidence>
<dbReference type="PANTHER" id="PTHR43245">
    <property type="entry name" value="BIFUNCTIONAL POLYMYXIN RESISTANCE PROTEIN ARNA"/>
    <property type="match status" value="1"/>
</dbReference>
<protein>
    <submittedName>
        <fullName evidence="3">NAD-dependent epimerase/dehydratase family protein</fullName>
    </submittedName>
</protein>
<comment type="caution">
    <text evidence="3">The sequence shown here is derived from an EMBL/GenBank/DDBJ whole genome shotgun (WGS) entry which is preliminary data.</text>
</comment>
<dbReference type="EMBL" id="WUTW01000001">
    <property type="protein sequence ID" value="MXQ63265.1"/>
    <property type="molecule type" value="Genomic_DNA"/>
</dbReference>
<accession>A0A6I4W4B4</accession>
<evidence type="ECO:0000259" key="2">
    <source>
        <dbReference type="Pfam" id="PF01370"/>
    </source>
</evidence>
<dbReference type="OrthoDB" id="9795501at2"/>
<dbReference type="Pfam" id="PF01370">
    <property type="entry name" value="Epimerase"/>
    <property type="match status" value="1"/>
</dbReference>
<gene>
    <name evidence="3" type="ORF">GQ466_04385</name>
</gene>
<keyword evidence="4" id="KW-1185">Reference proteome</keyword>
<reference evidence="3 4" key="1">
    <citation type="submission" date="2019-12" db="EMBL/GenBank/DDBJ databases">
        <title>Nocardia macrotermitis sp. nov. and Nocardia aurantia sp. nov., isolated from the gut of the fungus growing-termite Macrotermes natalensis.</title>
        <authorList>
            <person name="Christine B."/>
            <person name="Rene B."/>
        </authorList>
    </citation>
    <scope>NUCLEOTIDE SEQUENCE [LARGE SCALE GENOMIC DNA]</scope>
    <source>
        <strain evidence="3 4">DSM 102126</strain>
    </source>
</reference>
<dbReference type="Proteomes" id="UP000431901">
    <property type="component" value="Unassembled WGS sequence"/>
</dbReference>
<sequence>MATGKVRPRRSQGPVVAVTGAAEGAGRLLAARLVASDGIRKVVAIDAHRGDVDGAVWRVADVRDPLLSGRLAGVDVVVHLDLVCSPDQDARERRTHNVRGAQTVVLAAAAARVPRVVLVTSAMVYGADPTNPVPLAEDAPLRAEANESVAGDYLEIEELAASAAGVHPGLDVTVVRPAALVGPGIDTVITRHFEAPRLLTVKGSTPGWQFCHIEDLAAALDLVVTAGLAGPLAVGADGWLTLDEAVEITGKRSFELPAALTFGMAQRLHRLGMTPAPATDLHFVAYPWAVDGARLRAAGWKPRYDNAAALRALIEETAGRHAVVGRRVGGKEATMATAAGATVAAIGAAAAIRRARRRRR</sequence>